<dbReference type="RefSeq" id="XP_047777144.1">
    <property type="nucleotide sequence ID" value="XM_047927663.1"/>
</dbReference>
<accession>A0ABQ8KB57</accession>
<keyword evidence="2" id="KW-1185">Reference proteome</keyword>
<dbReference type="GeneID" id="72008395"/>
<proteinExistence type="predicted"/>
<dbReference type="Proteomes" id="UP000814176">
    <property type="component" value="Unassembled WGS sequence"/>
</dbReference>
<evidence type="ECO:0000313" key="1">
    <source>
        <dbReference type="EMBL" id="KAH9834613.1"/>
    </source>
</evidence>
<reference evidence="1 2" key="1">
    <citation type="journal article" date="2021" name="Environ. Microbiol.">
        <title>Gene family expansions and transcriptome signatures uncover fungal adaptations to wood decay.</title>
        <authorList>
            <person name="Hage H."/>
            <person name="Miyauchi S."/>
            <person name="Viragh M."/>
            <person name="Drula E."/>
            <person name="Min B."/>
            <person name="Chaduli D."/>
            <person name="Navarro D."/>
            <person name="Favel A."/>
            <person name="Norest M."/>
            <person name="Lesage-Meessen L."/>
            <person name="Balint B."/>
            <person name="Merenyi Z."/>
            <person name="de Eugenio L."/>
            <person name="Morin E."/>
            <person name="Martinez A.T."/>
            <person name="Baldrian P."/>
            <person name="Stursova M."/>
            <person name="Martinez M.J."/>
            <person name="Novotny C."/>
            <person name="Magnuson J.K."/>
            <person name="Spatafora J.W."/>
            <person name="Maurice S."/>
            <person name="Pangilinan J."/>
            <person name="Andreopoulos W."/>
            <person name="LaButti K."/>
            <person name="Hundley H."/>
            <person name="Na H."/>
            <person name="Kuo A."/>
            <person name="Barry K."/>
            <person name="Lipzen A."/>
            <person name="Henrissat B."/>
            <person name="Riley R."/>
            <person name="Ahrendt S."/>
            <person name="Nagy L.G."/>
            <person name="Grigoriev I.V."/>
            <person name="Martin F."/>
            <person name="Rosso M.N."/>
        </authorList>
    </citation>
    <scope>NUCLEOTIDE SEQUENCE [LARGE SCALE GENOMIC DNA]</scope>
    <source>
        <strain evidence="1 2">CIRM-BRFM 1785</strain>
    </source>
</reference>
<sequence length="178" mass="19343">MPQHCGLDKFYQASYPQVHVRSSASSGGGRIPHTSIPSAYSAESAQFREGVAAHALPFLRYVEFTLLGYNVNDHDQYPAISAFLRDRRTINTRALRAEMRAGQGDGHLPKDVAAALVPRRVTALSLQAEPSTDAIPFVSQMCPGLPPNLSFMGLSQLKAEDVVAVVEAGFPTVRVDDY</sequence>
<protein>
    <submittedName>
        <fullName evidence="1">Uncharacterized protein</fullName>
    </submittedName>
</protein>
<name>A0ABQ8KB57_9APHY</name>
<evidence type="ECO:0000313" key="2">
    <source>
        <dbReference type="Proteomes" id="UP000814176"/>
    </source>
</evidence>
<organism evidence="1 2">
    <name type="scientific">Rhodofomes roseus</name>
    <dbReference type="NCBI Taxonomy" id="34475"/>
    <lineage>
        <taxon>Eukaryota</taxon>
        <taxon>Fungi</taxon>
        <taxon>Dikarya</taxon>
        <taxon>Basidiomycota</taxon>
        <taxon>Agaricomycotina</taxon>
        <taxon>Agaricomycetes</taxon>
        <taxon>Polyporales</taxon>
        <taxon>Rhodofomes</taxon>
    </lineage>
</organism>
<comment type="caution">
    <text evidence="1">The sequence shown here is derived from an EMBL/GenBank/DDBJ whole genome shotgun (WGS) entry which is preliminary data.</text>
</comment>
<gene>
    <name evidence="1" type="ORF">C8Q71DRAFT_859583</name>
</gene>
<dbReference type="EMBL" id="JADCUA010000015">
    <property type="protein sequence ID" value="KAH9834613.1"/>
    <property type="molecule type" value="Genomic_DNA"/>
</dbReference>